<evidence type="ECO:0000313" key="6">
    <source>
        <dbReference type="Proteomes" id="UP000037425"/>
    </source>
</evidence>
<dbReference type="Gene3D" id="1.20.120.530">
    <property type="entry name" value="GntR ligand-binding domain-like"/>
    <property type="match status" value="1"/>
</dbReference>
<dbReference type="SMART" id="SM00345">
    <property type="entry name" value="HTH_GNTR"/>
    <property type="match status" value="1"/>
</dbReference>
<dbReference type="OrthoDB" id="7618373at2"/>
<comment type="caution">
    <text evidence="5">The sequence shown here is derived from an EMBL/GenBank/DDBJ whole genome shotgun (WGS) entry which is preliminary data.</text>
</comment>
<keyword evidence="3" id="KW-0804">Transcription</keyword>
<dbReference type="SUPFAM" id="SSF48008">
    <property type="entry name" value="GntR ligand-binding domain-like"/>
    <property type="match status" value="1"/>
</dbReference>
<evidence type="ECO:0000256" key="2">
    <source>
        <dbReference type="ARBA" id="ARBA00023125"/>
    </source>
</evidence>
<dbReference type="InterPro" id="IPR011711">
    <property type="entry name" value="GntR_C"/>
</dbReference>
<dbReference type="PANTHER" id="PTHR43537">
    <property type="entry name" value="TRANSCRIPTIONAL REGULATOR, GNTR FAMILY"/>
    <property type="match status" value="1"/>
</dbReference>
<dbReference type="Pfam" id="PF07729">
    <property type="entry name" value="FCD"/>
    <property type="match status" value="1"/>
</dbReference>
<evidence type="ECO:0000313" key="5">
    <source>
        <dbReference type="EMBL" id="KOF20053.1"/>
    </source>
</evidence>
<accession>A0A0L8BZN0</accession>
<keyword evidence="1" id="KW-0805">Transcription regulation</keyword>
<dbReference type="PANTHER" id="PTHR43537:SF53">
    <property type="entry name" value="HTH-TYPE TRANSCRIPTIONAL REPRESSOR NANR"/>
    <property type="match status" value="1"/>
</dbReference>
<dbReference type="InterPro" id="IPR036388">
    <property type="entry name" value="WH-like_DNA-bd_sf"/>
</dbReference>
<dbReference type="GO" id="GO:0003677">
    <property type="term" value="F:DNA binding"/>
    <property type="evidence" value="ECO:0007669"/>
    <property type="project" value="UniProtKB-KW"/>
</dbReference>
<dbReference type="EMBL" id="LGAP01000003">
    <property type="protein sequence ID" value="KOF20053.1"/>
    <property type="molecule type" value="Genomic_DNA"/>
</dbReference>
<protein>
    <submittedName>
        <fullName evidence="5">GntR family transcriptional regulator</fullName>
    </submittedName>
</protein>
<dbReference type="GO" id="GO:0003700">
    <property type="term" value="F:DNA-binding transcription factor activity"/>
    <property type="evidence" value="ECO:0007669"/>
    <property type="project" value="InterPro"/>
</dbReference>
<dbReference type="Pfam" id="PF00392">
    <property type="entry name" value="GntR"/>
    <property type="match status" value="1"/>
</dbReference>
<feature type="domain" description="HTH gntR-type" evidence="4">
    <location>
        <begin position="11"/>
        <end position="78"/>
    </location>
</feature>
<dbReference type="SUPFAM" id="SSF46785">
    <property type="entry name" value="Winged helix' DNA-binding domain"/>
    <property type="match status" value="1"/>
</dbReference>
<dbReference type="InterPro" id="IPR008920">
    <property type="entry name" value="TF_FadR/GntR_C"/>
</dbReference>
<reference evidence="6" key="1">
    <citation type="submission" date="2015-07" db="EMBL/GenBank/DDBJ databases">
        <title>Whole genome sequence of an Ensifer adhaerens strain isolated from a cave pool in the Wind Cave National Park.</title>
        <authorList>
            <person name="Eng W.W.H."/>
            <person name="Gan H.M."/>
            <person name="Barton H.A."/>
            <person name="Savka M.A."/>
        </authorList>
    </citation>
    <scope>NUCLEOTIDE SEQUENCE [LARGE SCALE GENOMIC DNA]</scope>
    <source>
        <strain evidence="6">SD006</strain>
    </source>
</reference>
<dbReference type="PROSITE" id="PS50949">
    <property type="entry name" value="HTH_GNTR"/>
    <property type="match status" value="1"/>
</dbReference>
<dbReference type="RefSeq" id="WP_053248502.1">
    <property type="nucleotide sequence ID" value="NZ_LGAP01000003.1"/>
</dbReference>
<keyword evidence="2" id="KW-0238">DNA-binding</keyword>
<evidence type="ECO:0000256" key="3">
    <source>
        <dbReference type="ARBA" id="ARBA00023163"/>
    </source>
</evidence>
<dbReference type="InterPro" id="IPR000524">
    <property type="entry name" value="Tscrpt_reg_HTH_GntR"/>
</dbReference>
<dbReference type="AlphaFoldDB" id="A0A0L8BZN0"/>
<dbReference type="Proteomes" id="UP000037425">
    <property type="component" value="Unassembled WGS sequence"/>
</dbReference>
<dbReference type="InterPro" id="IPR036390">
    <property type="entry name" value="WH_DNA-bd_sf"/>
</dbReference>
<proteinExistence type="predicted"/>
<dbReference type="Gene3D" id="1.10.10.10">
    <property type="entry name" value="Winged helix-like DNA-binding domain superfamily/Winged helix DNA-binding domain"/>
    <property type="match status" value="1"/>
</dbReference>
<dbReference type="CDD" id="cd07377">
    <property type="entry name" value="WHTH_GntR"/>
    <property type="match status" value="1"/>
</dbReference>
<dbReference type="PATRIC" id="fig|106592.7.peg.4566"/>
<name>A0A0L8BZN0_ENSAD</name>
<organism evidence="5 6">
    <name type="scientific">Ensifer adhaerens</name>
    <name type="common">Sinorhizobium morelense</name>
    <dbReference type="NCBI Taxonomy" id="106592"/>
    <lineage>
        <taxon>Bacteria</taxon>
        <taxon>Pseudomonadati</taxon>
        <taxon>Pseudomonadota</taxon>
        <taxon>Alphaproteobacteria</taxon>
        <taxon>Hyphomicrobiales</taxon>
        <taxon>Rhizobiaceae</taxon>
        <taxon>Sinorhizobium/Ensifer group</taxon>
        <taxon>Ensifer</taxon>
    </lineage>
</organism>
<gene>
    <name evidence="5" type="ORF">AC244_09075</name>
</gene>
<dbReference type="SMART" id="SM00895">
    <property type="entry name" value="FCD"/>
    <property type="match status" value="1"/>
</dbReference>
<evidence type="ECO:0000256" key="1">
    <source>
        <dbReference type="ARBA" id="ARBA00023015"/>
    </source>
</evidence>
<evidence type="ECO:0000259" key="4">
    <source>
        <dbReference type="PROSITE" id="PS50949"/>
    </source>
</evidence>
<sequence>MFKGDRFVEKQTSWWPIYVALRDAIVSHRLAPGTKLPEDELASIYDVSRTVVRSALQALTHDRLAQLQPNRGTFISSPTKQEAREVFEARLLIEPKVAAIAAEVAKKSDVAKLRKHMQAEHEAVGSGDTSDAIAASAQFHIEIAEIANHTVLTNFVRELVSSSSLVVALYWKKRETTCESHAHAALVEAIADGNAAQSAELMKSHLEDVLSGLDVGLAAKKQERLADILRLR</sequence>